<protein>
    <recommendedName>
        <fullName evidence="4">Rho-GAP domain-containing protein</fullName>
    </recommendedName>
</protein>
<evidence type="ECO:0000313" key="2">
    <source>
        <dbReference type="EMBL" id="CAL5134159.1"/>
    </source>
</evidence>
<organism evidence="2 3">
    <name type="scientific">Calicophoron daubneyi</name>
    <name type="common">Rumen fluke</name>
    <name type="synonym">Paramphistomum daubneyi</name>
    <dbReference type="NCBI Taxonomy" id="300641"/>
    <lineage>
        <taxon>Eukaryota</taxon>
        <taxon>Metazoa</taxon>
        <taxon>Spiralia</taxon>
        <taxon>Lophotrochozoa</taxon>
        <taxon>Platyhelminthes</taxon>
        <taxon>Trematoda</taxon>
        <taxon>Digenea</taxon>
        <taxon>Plagiorchiida</taxon>
        <taxon>Pronocephalata</taxon>
        <taxon>Paramphistomoidea</taxon>
        <taxon>Paramphistomidae</taxon>
        <taxon>Calicophoron</taxon>
    </lineage>
</organism>
<feature type="compositionally biased region" description="Basic and acidic residues" evidence="1">
    <location>
        <begin position="384"/>
        <end position="403"/>
    </location>
</feature>
<name>A0AAV2TDK9_CALDB</name>
<feature type="region of interest" description="Disordered" evidence="1">
    <location>
        <begin position="384"/>
        <end position="410"/>
    </location>
</feature>
<evidence type="ECO:0000256" key="1">
    <source>
        <dbReference type="SAM" id="MobiDB-lite"/>
    </source>
</evidence>
<accession>A0AAV2TDK9</accession>
<comment type="caution">
    <text evidence="2">The sequence shown here is derived from an EMBL/GenBank/DDBJ whole genome shotgun (WGS) entry which is preliminary data.</text>
</comment>
<dbReference type="AlphaFoldDB" id="A0AAV2TDK9"/>
<proteinExistence type="predicted"/>
<evidence type="ECO:0008006" key="4">
    <source>
        <dbReference type="Google" id="ProtNLM"/>
    </source>
</evidence>
<dbReference type="Proteomes" id="UP001497525">
    <property type="component" value="Unassembled WGS sequence"/>
</dbReference>
<reference evidence="2" key="1">
    <citation type="submission" date="2024-06" db="EMBL/GenBank/DDBJ databases">
        <authorList>
            <person name="Liu X."/>
            <person name="Lenzi L."/>
            <person name="Haldenby T S."/>
            <person name="Uol C."/>
        </authorList>
    </citation>
    <scope>NUCLEOTIDE SEQUENCE</scope>
</reference>
<evidence type="ECO:0000313" key="3">
    <source>
        <dbReference type="Proteomes" id="UP001497525"/>
    </source>
</evidence>
<feature type="region of interest" description="Disordered" evidence="1">
    <location>
        <begin position="1"/>
        <end position="20"/>
    </location>
</feature>
<dbReference type="SUPFAM" id="SSF48350">
    <property type="entry name" value="GTPase activation domain, GAP"/>
    <property type="match status" value="1"/>
</dbReference>
<feature type="region of interest" description="Disordered" evidence="1">
    <location>
        <begin position="105"/>
        <end position="133"/>
    </location>
</feature>
<dbReference type="EMBL" id="CAXLJL010000179">
    <property type="protein sequence ID" value="CAL5134159.1"/>
    <property type="molecule type" value="Genomic_DNA"/>
</dbReference>
<gene>
    <name evidence="2" type="ORF">CDAUBV1_LOCUS7382</name>
</gene>
<sequence length="543" mass="61073">MEAPLTVPSTDRTKKRNRQNNLRTGTVCYLKGTEAVSQEMRCSPNAATWQEYLAARPSTARIIDPLPSSPSRFSSKQRIIKNEGRKSLQPILHITAAVNLRDQPAEASKEKEFPSLNTGGEFQPSKRPAESGANRRIRPIFSMPLSFADFRPFGAPFVPNIVRCMVDVIEQNCYKSSWADLYRKLEEFTPPVEHALKKLLKLANDRKKLQTKLKSMMPTMVISIMRTFLNEFPTKPLHFSSADVKDLVREPLFDHFLRPNPNLQGIVQRASMPRSRTDLDTLAFLMIHILHALEYNPHGLDGKSLLCNVYGPLLISFANRPRLYESSATNALSEEAAILEVVVDVCDARFWNHMSMLKVARAFRYQTYRERQMNKDRKSAAITYHRERKESAGARQSGTEKVESLSSRFGQRSPLDEISSASEVTTFSMVPNGMVSLVDMFAVPIIDALVLSDVDETVKKAIAPRRTTTGKFSSVMEHPAPVGKNGVAARSTSDLLQELYMYRCGRVAGLQPSKYPRTRATSTRSVLTGSRLVPFFMVPLGQQ</sequence>
<dbReference type="InterPro" id="IPR008936">
    <property type="entry name" value="Rho_GTPase_activation_prot"/>
</dbReference>